<evidence type="ECO:0000259" key="9">
    <source>
        <dbReference type="PROSITE" id="PS50928"/>
    </source>
</evidence>
<evidence type="ECO:0000256" key="4">
    <source>
        <dbReference type="ARBA" id="ARBA00022519"/>
    </source>
</evidence>
<dbReference type="GO" id="GO:0055085">
    <property type="term" value="P:transmembrane transport"/>
    <property type="evidence" value="ECO:0007669"/>
    <property type="project" value="InterPro"/>
</dbReference>
<keyword evidence="6 8" id="KW-1133">Transmembrane helix</keyword>
<reference evidence="10 11" key="1">
    <citation type="submission" date="2020-07" db="EMBL/GenBank/DDBJ databases">
        <authorList>
            <person name="Feng H."/>
        </authorList>
    </citation>
    <scope>NUCLEOTIDE SEQUENCE [LARGE SCALE GENOMIC DNA]</scope>
    <source>
        <strain evidence="11">s-11</strain>
    </source>
</reference>
<dbReference type="AlphaFoldDB" id="A0A7W1X7F2"/>
<protein>
    <submittedName>
        <fullName evidence="10">Iron ABC transporter permease</fullName>
    </submittedName>
</protein>
<dbReference type="EMBL" id="JACEIP010000001">
    <property type="protein sequence ID" value="MBA4541450.1"/>
    <property type="molecule type" value="Genomic_DNA"/>
</dbReference>
<dbReference type="CDD" id="cd06261">
    <property type="entry name" value="TM_PBP2"/>
    <property type="match status" value="2"/>
</dbReference>
<dbReference type="RefSeq" id="WP_033099268.1">
    <property type="nucleotide sequence ID" value="NZ_JACEIP010000001.1"/>
</dbReference>
<evidence type="ECO:0000256" key="6">
    <source>
        <dbReference type="ARBA" id="ARBA00022989"/>
    </source>
</evidence>
<feature type="transmembrane region" description="Helical" evidence="8">
    <location>
        <begin position="212"/>
        <end position="234"/>
    </location>
</feature>
<evidence type="ECO:0000256" key="5">
    <source>
        <dbReference type="ARBA" id="ARBA00022692"/>
    </source>
</evidence>
<comment type="similarity">
    <text evidence="8">Belongs to the binding-protein-dependent transport system permease family.</text>
</comment>
<evidence type="ECO:0000313" key="11">
    <source>
        <dbReference type="Proteomes" id="UP000530514"/>
    </source>
</evidence>
<keyword evidence="3" id="KW-1003">Cell membrane</keyword>
<keyword evidence="7 8" id="KW-0472">Membrane</keyword>
<dbReference type="PROSITE" id="PS50928">
    <property type="entry name" value="ABC_TM1"/>
    <property type="match status" value="2"/>
</dbReference>
<dbReference type="SUPFAM" id="SSF161098">
    <property type="entry name" value="MetI-like"/>
    <property type="match status" value="2"/>
</dbReference>
<feature type="transmembrane region" description="Helical" evidence="8">
    <location>
        <begin position="75"/>
        <end position="97"/>
    </location>
</feature>
<organism evidence="10 11">
    <name type="scientific">Thermoactinomyces daqus</name>
    <dbReference type="NCBI Taxonomy" id="1329516"/>
    <lineage>
        <taxon>Bacteria</taxon>
        <taxon>Bacillati</taxon>
        <taxon>Bacillota</taxon>
        <taxon>Bacilli</taxon>
        <taxon>Bacillales</taxon>
        <taxon>Thermoactinomycetaceae</taxon>
        <taxon>Thermoactinomyces</taxon>
    </lineage>
</organism>
<evidence type="ECO:0000256" key="3">
    <source>
        <dbReference type="ARBA" id="ARBA00022475"/>
    </source>
</evidence>
<feature type="transmembrane region" description="Helical" evidence="8">
    <location>
        <begin position="109"/>
        <end position="131"/>
    </location>
</feature>
<gene>
    <name evidence="10" type="ORF">H1164_00800</name>
</gene>
<dbReference type="OrthoDB" id="9776648at2"/>
<evidence type="ECO:0000256" key="7">
    <source>
        <dbReference type="ARBA" id="ARBA00023136"/>
    </source>
</evidence>
<evidence type="ECO:0000256" key="8">
    <source>
        <dbReference type="RuleBase" id="RU363032"/>
    </source>
</evidence>
<dbReference type="InterPro" id="IPR035906">
    <property type="entry name" value="MetI-like_sf"/>
</dbReference>
<dbReference type="Proteomes" id="UP000530514">
    <property type="component" value="Unassembled WGS sequence"/>
</dbReference>
<feature type="transmembrane region" description="Helical" evidence="8">
    <location>
        <begin position="254"/>
        <end position="275"/>
    </location>
</feature>
<comment type="subcellular location">
    <subcellularLocation>
        <location evidence="1">Cell inner membrane</location>
        <topology evidence="1">Multi-pass membrane protein</topology>
    </subcellularLocation>
    <subcellularLocation>
        <location evidence="8">Cell membrane</location>
        <topology evidence="8">Multi-pass membrane protein</topology>
    </subcellularLocation>
</comment>
<dbReference type="PANTHER" id="PTHR43357:SF4">
    <property type="entry name" value="INNER MEMBRANE ABC TRANSPORTER PERMEASE PROTEIN YDCV"/>
    <property type="match status" value="1"/>
</dbReference>
<evidence type="ECO:0000313" key="10">
    <source>
        <dbReference type="EMBL" id="MBA4541450.1"/>
    </source>
</evidence>
<feature type="transmembrane region" description="Helical" evidence="8">
    <location>
        <begin position="20"/>
        <end position="38"/>
    </location>
</feature>
<feature type="transmembrane region" description="Helical" evidence="8">
    <location>
        <begin position="537"/>
        <end position="557"/>
    </location>
</feature>
<keyword evidence="2 8" id="KW-0813">Transport</keyword>
<feature type="domain" description="ABC transmembrane type-1" evidence="9">
    <location>
        <begin position="363"/>
        <end position="558"/>
    </location>
</feature>
<dbReference type="InterPro" id="IPR000515">
    <property type="entry name" value="MetI-like"/>
</dbReference>
<feature type="transmembrane region" description="Helical" evidence="8">
    <location>
        <begin position="151"/>
        <end position="173"/>
    </location>
</feature>
<keyword evidence="4" id="KW-0997">Cell inner membrane</keyword>
<accession>A0A7W1X7F2</accession>
<evidence type="ECO:0000256" key="2">
    <source>
        <dbReference type="ARBA" id="ARBA00022448"/>
    </source>
</evidence>
<evidence type="ECO:0000256" key="1">
    <source>
        <dbReference type="ARBA" id="ARBA00004429"/>
    </source>
</evidence>
<dbReference type="Gene3D" id="1.10.3720.10">
    <property type="entry name" value="MetI-like"/>
    <property type="match status" value="2"/>
</dbReference>
<feature type="domain" description="ABC transmembrane type-1" evidence="9">
    <location>
        <begin position="71"/>
        <end position="275"/>
    </location>
</feature>
<feature type="transmembrane region" description="Helical" evidence="8">
    <location>
        <begin position="401"/>
        <end position="420"/>
    </location>
</feature>
<dbReference type="Pfam" id="PF00528">
    <property type="entry name" value="BPD_transp_1"/>
    <property type="match status" value="2"/>
</dbReference>
<dbReference type="PANTHER" id="PTHR43357">
    <property type="entry name" value="INNER MEMBRANE ABC TRANSPORTER PERMEASE PROTEIN YDCV"/>
    <property type="match status" value="1"/>
</dbReference>
<feature type="transmembrane region" description="Helical" evidence="8">
    <location>
        <begin position="305"/>
        <end position="331"/>
    </location>
</feature>
<keyword evidence="5 8" id="KW-0812">Transmembrane</keyword>
<feature type="transmembrane region" description="Helical" evidence="8">
    <location>
        <begin position="426"/>
        <end position="447"/>
    </location>
</feature>
<name>A0A7W1X7F2_9BACL</name>
<feature type="transmembrane region" description="Helical" evidence="8">
    <location>
        <begin position="367"/>
        <end position="389"/>
    </location>
</feature>
<sequence>MRRKAEIVLRHVWRNRTTWILLLPVLFVLIGYVLYPTWQTFVNSIRFNGHWGFELYRRFFTGDSLSNLEALWNSVYLSLLSVIFSALIGVPLALIFHRYDFPGRRLFQMAAVMPMVLPSLVGVMSFLFLYGESGLVTRTVQHLLGLSTPPFTLSGVPGILLVHTYTMYVYFYLTVSSALQGLNPSVEEAAVNLGAGPWTVFRKITLPLLTPSLIAASLLVFMTSMASFSAPFLLAGGYRVLSLQIYFSKLNGDMQMAAVQSVILSVVSISFLLFMRWHQGRRDYHISEKGVSGWRREVRNPYVKWMLVFLGILMVAVLLLPHFTLILLSFVPEGTWTYQTYPTEFSLENYILLMKDPSIWEPIRNSLWMAALATAGNLLFGVLTAYLLVKRKFRGKNLLDILVMLPWALPATVVAMNLIFAFNVPAFFGFGHVLVGTFWILPLAYFIRHIPLVVRPTSAAFAQLDDSLEEAARNLGAGWFTAFRRVILPLVLPGMMAGALLAFVTAVGEFVSSVLLYTIDNRPISIEIMNQLRMFNLGQASAYAVYQILLIALVMFVSNRFLGVKMQNTL</sequence>
<keyword evidence="11" id="KW-1185">Reference proteome</keyword>
<proteinExistence type="inferred from homology"/>
<comment type="caution">
    <text evidence="10">The sequence shown here is derived from an EMBL/GenBank/DDBJ whole genome shotgun (WGS) entry which is preliminary data.</text>
</comment>
<dbReference type="GO" id="GO:0005886">
    <property type="term" value="C:plasma membrane"/>
    <property type="evidence" value="ECO:0007669"/>
    <property type="project" value="UniProtKB-SubCell"/>
</dbReference>
<feature type="transmembrane region" description="Helical" evidence="8">
    <location>
        <begin position="490"/>
        <end position="517"/>
    </location>
</feature>